<dbReference type="RefSeq" id="WP_141999702.1">
    <property type="nucleotide sequence ID" value="NZ_VFML01000001.1"/>
</dbReference>
<dbReference type="SMART" id="SM00421">
    <property type="entry name" value="HTH_LUXR"/>
    <property type="match status" value="1"/>
</dbReference>
<evidence type="ECO:0000313" key="5">
    <source>
        <dbReference type="Proteomes" id="UP000320876"/>
    </source>
</evidence>
<evidence type="ECO:0000259" key="3">
    <source>
        <dbReference type="PROSITE" id="PS50043"/>
    </source>
</evidence>
<dbReference type="PANTHER" id="PTHR16305:SF35">
    <property type="entry name" value="TRANSCRIPTIONAL ACTIVATOR DOMAIN"/>
    <property type="match status" value="1"/>
</dbReference>
<name>A0A542DLH9_AMYCI</name>
<comment type="caution">
    <text evidence="4">The sequence shown here is derived from an EMBL/GenBank/DDBJ whole genome shotgun (WGS) entry which is preliminary data.</text>
</comment>
<dbReference type="AlphaFoldDB" id="A0A542DLH9"/>
<keyword evidence="5" id="KW-1185">Reference proteome</keyword>
<dbReference type="InterPro" id="IPR011990">
    <property type="entry name" value="TPR-like_helical_dom_sf"/>
</dbReference>
<accession>A0A542DLH9</accession>
<dbReference type="Gene3D" id="1.25.40.10">
    <property type="entry name" value="Tetratricopeptide repeat domain"/>
    <property type="match status" value="1"/>
</dbReference>
<keyword evidence="2" id="KW-0067">ATP-binding</keyword>
<dbReference type="GO" id="GO:0003677">
    <property type="term" value="F:DNA binding"/>
    <property type="evidence" value="ECO:0007669"/>
    <property type="project" value="InterPro"/>
</dbReference>
<dbReference type="Pfam" id="PF13191">
    <property type="entry name" value="AAA_16"/>
    <property type="match status" value="1"/>
</dbReference>
<sequence>MLLGRADEVATIDALLAAARTGRSGTLIVRGEAGIGKTALLDHAARAATGFRVLRGTGIESETELPFAGLHLLFTGALEQLDRLPPVQARALRAALGLGEPAAGDRFLVGLAVLTLLSELAGDGPLLCLVDDAHWLDPGSAEALLFAARRLEAEGVVVILAAQEEDFPAPGLPELRLDGLDETAAGELLDQHASDLPHHLRDRIRREARGNLLALRELPQVWRDGRSVRLDQAFVDQIAELPERTRTLLLVAAADDSGDQQVVLAAGGRLGCSARDLEPAERRRLLRPADGGPEFRHPLIRAAAYRAAPLHRRIAAHQALAETYAERDNVCARAWHLAAAADGPDERVAAELERAAELDRGLGGYASVAAAYERAAELSPDTGERGRRLIAAAEAAADAGRPERAEASAHQAELHRTDPEAQGRIALLRARLAEERNRPMAAHRILLESGDARMLFWAVESAWAAGDLAAAELAAERAPDGAPARALALAATGLNHTRPGGVAEGVTAVRELLAGGAADPIRTGLRTAWWYLLLGDHARAHELACTIERSCRERGAIGLLPHALALLARTEAHLGRRHEAVACGTEGLRIAEDTGQEAAVGPLAAVLAWAAAVAGDRGRCTGLIAPARTPEHGHGAVRARAALPLLELGLGRHEAVLALLPDILACPNRMDFRSAFPDLIEAAARLGRTEAVEEPLYRYTEWAERIGQPWAEAVALRCRALLASDVEAERHYRDAVALHREGNGRPFERARTELLYGEWLRRERRPSEARPLLRSALEVFEPIGARPWTDRASAELRAAGESAGPVAGDVRTRLTAQELQVVRLAAGGLSNRDIGAQLFLSPRTVGYHLYKAYPKLGVSSRNELARLELAAEGS</sequence>
<dbReference type="OrthoDB" id="3656034at2"/>
<dbReference type="SUPFAM" id="SSF46894">
    <property type="entry name" value="C-terminal effector domain of the bipartite response regulators"/>
    <property type="match status" value="1"/>
</dbReference>
<evidence type="ECO:0000313" key="4">
    <source>
        <dbReference type="EMBL" id="TQJ03951.1"/>
    </source>
</evidence>
<feature type="domain" description="HTH luxR-type" evidence="3">
    <location>
        <begin position="807"/>
        <end position="872"/>
    </location>
</feature>
<keyword evidence="1" id="KW-0547">Nucleotide-binding</keyword>
<dbReference type="GO" id="GO:0005737">
    <property type="term" value="C:cytoplasm"/>
    <property type="evidence" value="ECO:0007669"/>
    <property type="project" value="TreeGrafter"/>
</dbReference>
<dbReference type="GO" id="GO:0005524">
    <property type="term" value="F:ATP binding"/>
    <property type="evidence" value="ECO:0007669"/>
    <property type="project" value="UniProtKB-KW"/>
</dbReference>
<evidence type="ECO:0000256" key="2">
    <source>
        <dbReference type="ARBA" id="ARBA00022840"/>
    </source>
</evidence>
<dbReference type="PROSITE" id="PS50043">
    <property type="entry name" value="HTH_LUXR_2"/>
    <property type="match status" value="1"/>
</dbReference>
<dbReference type="Gene3D" id="1.10.10.10">
    <property type="entry name" value="Winged helix-like DNA-binding domain superfamily/Winged helix DNA-binding domain"/>
    <property type="match status" value="1"/>
</dbReference>
<dbReference type="InterPro" id="IPR036388">
    <property type="entry name" value="WH-like_DNA-bd_sf"/>
</dbReference>
<dbReference type="PANTHER" id="PTHR16305">
    <property type="entry name" value="TESTICULAR SOLUBLE ADENYLYL CYCLASE"/>
    <property type="match status" value="1"/>
</dbReference>
<dbReference type="CDD" id="cd06170">
    <property type="entry name" value="LuxR_C_like"/>
    <property type="match status" value="1"/>
</dbReference>
<dbReference type="InterPro" id="IPR000792">
    <property type="entry name" value="Tscrpt_reg_LuxR_C"/>
</dbReference>
<dbReference type="Proteomes" id="UP000320876">
    <property type="component" value="Unassembled WGS sequence"/>
</dbReference>
<gene>
    <name evidence="4" type="ORF">FB471_3727</name>
</gene>
<dbReference type="GO" id="GO:0006355">
    <property type="term" value="P:regulation of DNA-templated transcription"/>
    <property type="evidence" value="ECO:0007669"/>
    <property type="project" value="InterPro"/>
</dbReference>
<dbReference type="SUPFAM" id="SSF52540">
    <property type="entry name" value="P-loop containing nucleoside triphosphate hydrolases"/>
    <property type="match status" value="1"/>
</dbReference>
<dbReference type="InterPro" id="IPR041664">
    <property type="entry name" value="AAA_16"/>
</dbReference>
<protein>
    <submittedName>
        <fullName evidence="4">Regulatory LuxR family protein</fullName>
    </submittedName>
</protein>
<proteinExistence type="predicted"/>
<dbReference type="GO" id="GO:0004016">
    <property type="term" value="F:adenylate cyclase activity"/>
    <property type="evidence" value="ECO:0007669"/>
    <property type="project" value="TreeGrafter"/>
</dbReference>
<dbReference type="Pfam" id="PF00196">
    <property type="entry name" value="GerE"/>
    <property type="match status" value="1"/>
</dbReference>
<organism evidence="4 5">
    <name type="scientific">Amycolatopsis cihanbeyliensis</name>
    <dbReference type="NCBI Taxonomy" id="1128664"/>
    <lineage>
        <taxon>Bacteria</taxon>
        <taxon>Bacillati</taxon>
        <taxon>Actinomycetota</taxon>
        <taxon>Actinomycetes</taxon>
        <taxon>Pseudonocardiales</taxon>
        <taxon>Pseudonocardiaceae</taxon>
        <taxon>Amycolatopsis</taxon>
    </lineage>
</organism>
<dbReference type="EMBL" id="VFML01000001">
    <property type="protein sequence ID" value="TQJ03951.1"/>
    <property type="molecule type" value="Genomic_DNA"/>
</dbReference>
<evidence type="ECO:0000256" key="1">
    <source>
        <dbReference type="ARBA" id="ARBA00022741"/>
    </source>
</evidence>
<dbReference type="PRINTS" id="PR00038">
    <property type="entry name" value="HTHLUXR"/>
</dbReference>
<dbReference type="InterPro" id="IPR016032">
    <property type="entry name" value="Sig_transdc_resp-reg_C-effctor"/>
</dbReference>
<dbReference type="InterPro" id="IPR027417">
    <property type="entry name" value="P-loop_NTPase"/>
</dbReference>
<reference evidence="4 5" key="1">
    <citation type="submission" date="2019-06" db="EMBL/GenBank/DDBJ databases">
        <title>Sequencing the genomes of 1000 actinobacteria strains.</title>
        <authorList>
            <person name="Klenk H.-P."/>
        </authorList>
    </citation>
    <scope>NUCLEOTIDE SEQUENCE [LARGE SCALE GENOMIC DNA]</scope>
    <source>
        <strain evidence="4 5">DSM 45679</strain>
    </source>
</reference>